<dbReference type="EMBL" id="JAMZMK010010666">
    <property type="protein sequence ID" value="KAI7730726.1"/>
    <property type="molecule type" value="Genomic_DNA"/>
</dbReference>
<sequence>GTDEIIERSLKSENGRTICNDFVNVTEKWLHKMKRLLSSNSLNIETNKTELASFISSALALPDNFVGIVDKYDVITSGIPNFCAVALALNEMGYRAKGIRIESGDFGSLWCKARNIFCKIEKEFHVSYFGVMKITTSNKMKGKFHEREDEEKYAKPLKKQKEVDAYSIDGDNIEVINLQSNKTVEKKVDCSKAEIVKKVTHRFKLRVEKSRKDVRFAICEWTKCMKMLGLENGRNYRVSYLKEEGMLIFSNP</sequence>
<organism evidence="7 8">
    <name type="scientific">Ambrosia artemisiifolia</name>
    <name type="common">Common ragweed</name>
    <dbReference type="NCBI Taxonomy" id="4212"/>
    <lineage>
        <taxon>Eukaryota</taxon>
        <taxon>Viridiplantae</taxon>
        <taxon>Streptophyta</taxon>
        <taxon>Embryophyta</taxon>
        <taxon>Tracheophyta</taxon>
        <taxon>Spermatophyta</taxon>
        <taxon>Magnoliopsida</taxon>
        <taxon>eudicotyledons</taxon>
        <taxon>Gunneridae</taxon>
        <taxon>Pentapetalae</taxon>
        <taxon>asterids</taxon>
        <taxon>campanulids</taxon>
        <taxon>Asterales</taxon>
        <taxon>Asteraceae</taxon>
        <taxon>Asteroideae</taxon>
        <taxon>Heliantheae alliance</taxon>
        <taxon>Heliantheae</taxon>
        <taxon>Ambrosia</taxon>
    </lineage>
</organism>
<dbReference type="GO" id="GO:0034355">
    <property type="term" value="P:NAD+ biosynthetic process via the salvage pathway"/>
    <property type="evidence" value="ECO:0007669"/>
    <property type="project" value="TreeGrafter"/>
</dbReference>
<keyword evidence="5" id="KW-0662">Pyridine nucleotide biosynthesis</keyword>
<dbReference type="Gene3D" id="3.20.20.70">
    <property type="entry name" value="Aldolase class I"/>
    <property type="match status" value="1"/>
</dbReference>
<evidence type="ECO:0000256" key="2">
    <source>
        <dbReference type="ARBA" id="ARBA00013236"/>
    </source>
</evidence>
<keyword evidence="8" id="KW-1185">Reference proteome</keyword>
<comment type="caution">
    <text evidence="7">The sequence shown here is derived from an EMBL/GenBank/DDBJ whole genome shotgun (WGS) entry which is preliminary data.</text>
</comment>
<dbReference type="GO" id="GO:0004516">
    <property type="term" value="F:nicotinate phosphoribosyltransferase activity"/>
    <property type="evidence" value="ECO:0007669"/>
    <property type="project" value="UniProtKB-EC"/>
</dbReference>
<dbReference type="Proteomes" id="UP001206925">
    <property type="component" value="Unassembled WGS sequence"/>
</dbReference>
<comment type="catalytic activity">
    <reaction evidence="6">
        <text>5-phospho-alpha-D-ribose 1-diphosphate + nicotinate + ATP + H2O = nicotinate beta-D-ribonucleotide + ADP + phosphate + diphosphate</text>
        <dbReference type="Rhea" id="RHEA:36163"/>
        <dbReference type="ChEBI" id="CHEBI:15377"/>
        <dbReference type="ChEBI" id="CHEBI:30616"/>
        <dbReference type="ChEBI" id="CHEBI:32544"/>
        <dbReference type="ChEBI" id="CHEBI:33019"/>
        <dbReference type="ChEBI" id="CHEBI:43474"/>
        <dbReference type="ChEBI" id="CHEBI:57502"/>
        <dbReference type="ChEBI" id="CHEBI:58017"/>
        <dbReference type="ChEBI" id="CHEBI:456216"/>
        <dbReference type="EC" id="6.3.4.21"/>
    </reaction>
</comment>
<dbReference type="EC" id="6.3.4.21" evidence="2"/>
<dbReference type="AlphaFoldDB" id="A0AAD5BW57"/>
<gene>
    <name evidence="7" type="ORF">M8C21_025562</name>
</gene>
<evidence type="ECO:0000313" key="7">
    <source>
        <dbReference type="EMBL" id="KAI7730726.1"/>
    </source>
</evidence>
<dbReference type="PANTHER" id="PTHR11098">
    <property type="entry name" value="NICOTINATE PHOSPHORIBOSYLTRANSFERASE"/>
    <property type="match status" value="1"/>
</dbReference>
<evidence type="ECO:0000256" key="4">
    <source>
        <dbReference type="ARBA" id="ARBA00022598"/>
    </source>
</evidence>
<protein>
    <recommendedName>
        <fullName evidence="2">nicotinate phosphoribosyltransferase</fullName>
        <ecNumber evidence="2">6.3.4.21</ecNumber>
    </recommendedName>
</protein>
<dbReference type="PANTHER" id="PTHR11098:SF1">
    <property type="entry name" value="NICOTINATE PHOSPHORIBOSYLTRANSFERASE"/>
    <property type="match status" value="1"/>
</dbReference>
<keyword evidence="4" id="KW-0436">Ligase</keyword>
<dbReference type="InterPro" id="IPR007229">
    <property type="entry name" value="Nic_PRibTrfase-Fam"/>
</dbReference>
<evidence type="ECO:0000256" key="6">
    <source>
        <dbReference type="ARBA" id="ARBA00048668"/>
    </source>
</evidence>
<comment type="pathway">
    <text evidence="1">Cofactor biosynthesis; NAD(+) biosynthesis; nicotinate D-ribonucleotide from nicotinate: step 1/1.</text>
</comment>
<dbReference type="GO" id="GO:0005829">
    <property type="term" value="C:cytosol"/>
    <property type="evidence" value="ECO:0007669"/>
    <property type="project" value="TreeGrafter"/>
</dbReference>
<reference evidence="7" key="1">
    <citation type="submission" date="2022-06" db="EMBL/GenBank/DDBJ databases">
        <title>Uncovering the hologenomic basis of an extraordinary plant invasion.</title>
        <authorList>
            <person name="Bieker V.C."/>
            <person name="Martin M.D."/>
            <person name="Gilbert T."/>
            <person name="Hodgins K."/>
            <person name="Battlay P."/>
            <person name="Petersen B."/>
            <person name="Wilson J."/>
        </authorList>
    </citation>
    <scope>NUCLEOTIDE SEQUENCE</scope>
    <source>
        <strain evidence="7">AA19_3_7</strain>
        <tissue evidence="7">Leaf</tissue>
    </source>
</reference>
<feature type="non-terminal residue" evidence="7">
    <location>
        <position position="1"/>
    </location>
</feature>
<dbReference type="SUPFAM" id="SSF51690">
    <property type="entry name" value="Nicotinate/Quinolinate PRTase C-terminal domain-like"/>
    <property type="match status" value="1"/>
</dbReference>
<proteinExistence type="predicted"/>
<evidence type="ECO:0000256" key="1">
    <source>
        <dbReference type="ARBA" id="ARBA00004952"/>
    </source>
</evidence>
<keyword evidence="3" id="KW-0597">Phosphoprotein</keyword>
<evidence type="ECO:0000256" key="3">
    <source>
        <dbReference type="ARBA" id="ARBA00022553"/>
    </source>
</evidence>
<dbReference type="InterPro" id="IPR036068">
    <property type="entry name" value="Nicotinate_pribotase-like_C"/>
</dbReference>
<evidence type="ECO:0000256" key="5">
    <source>
        <dbReference type="ARBA" id="ARBA00022642"/>
    </source>
</evidence>
<name>A0AAD5BW57_AMBAR</name>
<accession>A0AAD5BW57</accession>
<dbReference type="InterPro" id="IPR013785">
    <property type="entry name" value="Aldolase_TIM"/>
</dbReference>
<evidence type="ECO:0000313" key="8">
    <source>
        <dbReference type="Proteomes" id="UP001206925"/>
    </source>
</evidence>